<dbReference type="GO" id="GO:0004414">
    <property type="term" value="F:homoserine O-acetyltransferase activity"/>
    <property type="evidence" value="ECO:0007669"/>
    <property type="project" value="UniProtKB-UniRule"/>
</dbReference>
<dbReference type="HAMAP" id="MF_00296">
    <property type="entry name" value="MetX_acyltransf"/>
    <property type="match status" value="1"/>
</dbReference>
<dbReference type="Proteomes" id="UP000245166">
    <property type="component" value="Unassembled WGS sequence"/>
</dbReference>
<dbReference type="Pfam" id="PF00561">
    <property type="entry name" value="Abhydrolase_1"/>
    <property type="match status" value="1"/>
</dbReference>
<dbReference type="EMBL" id="PYHR01000002">
    <property type="protein sequence ID" value="PWD50615.1"/>
    <property type="molecule type" value="Genomic_DNA"/>
</dbReference>
<dbReference type="GO" id="GO:0009092">
    <property type="term" value="P:homoserine metabolic process"/>
    <property type="evidence" value="ECO:0007669"/>
    <property type="project" value="TreeGrafter"/>
</dbReference>
<keyword evidence="1 2" id="KW-0808">Transferase</keyword>
<keyword evidence="2" id="KW-0028">Amino-acid biosynthesis</keyword>
<feature type="domain" description="AB hydrolase-1" evidence="5">
    <location>
        <begin position="87"/>
        <end position="391"/>
    </location>
</feature>
<sequence length="416" mass="44196">MSYPYDHRVSASERRPPRSRLAPSARGQVRAEDGSPLPVSSAWRPGQPVGNRRFVDVGDIDLEAGGTLPGVRLAYETWGTLNEARDNAVLVLHALTGDSHVLGDAGDGHLSAGWWSEMVGPGRPIDTNRYYVVAPNVLGGCQGSTGPASPAADGVPYGSRFPALTVRDQVAAEIRLTDALGVEQWALVIGASMGGHRVLEWAVGVPDRVRAFAAVATAAQTTGDQIAWLHSQIGAIVADPKFAGGDYYDAPDGEGPHVGLSLARQIAHTTYRSARELDTRFGRIPQRAENPLDGSGRFAVQSYLDHHGAKLARRFDAGSYVTLTQSMITHDLGRDRGGVAAALAGVTARGLVIAVDSDRLFLPAHSSLIARGLRDADLHVMHSDHGHDGFLIEFDTLGPIVAAFLGEVAPAVRHHP</sequence>
<feature type="compositionally biased region" description="Basic and acidic residues" evidence="4">
    <location>
        <begin position="1"/>
        <end position="16"/>
    </location>
</feature>
<comment type="caution">
    <text evidence="2">Lacks conserved residue(s) required for the propagation of feature annotation.</text>
</comment>
<keyword evidence="2" id="KW-0963">Cytoplasm</keyword>
<accession>A0A2U1ZUG0</accession>
<evidence type="ECO:0000256" key="3">
    <source>
        <dbReference type="PIRSR" id="PIRSR000443-1"/>
    </source>
</evidence>
<comment type="catalytic activity">
    <reaction evidence="2">
        <text>L-homoserine + acetyl-CoA = O-acetyl-L-homoserine + CoA</text>
        <dbReference type="Rhea" id="RHEA:13701"/>
        <dbReference type="ChEBI" id="CHEBI:57287"/>
        <dbReference type="ChEBI" id="CHEBI:57288"/>
        <dbReference type="ChEBI" id="CHEBI:57476"/>
        <dbReference type="ChEBI" id="CHEBI:57716"/>
        <dbReference type="EC" id="2.3.1.31"/>
    </reaction>
</comment>
<comment type="pathway">
    <text evidence="2">Amino-acid biosynthesis; L-methionine biosynthesis via de novo pathway; O-acetyl-L-homoserine from L-homoserine: step 1/1.</text>
</comment>
<dbReference type="NCBIfam" id="NF001209">
    <property type="entry name" value="PRK00175.1"/>
    <property type="match status" value="1"/>
</dbReference>
<evidence type="ECO:0000256" key="4">
    <source>
        <dbReference type="SAM" id="MobiDB-lite"/>
    </source>
</evidence>
<organism evidence="6 7">
    <name type="scientific">Serinibacter arcticus</name>
    <dbReference type="NCBI Taxonomy" id="1655435"/>
    <lineage>
        <taxon>Bacteria</taxon>
        <taxon>Bacillati</taxon>
        <taxon>Actinomycetota</taxon>
        <taxon>Actinomycetes</taxon>
        <taxon>Micrococcales</taxon>
        <taxon>Beutenbergiaceae</taxon>
        <taxon>Serinibacter</taxon>
    </lineage>
</organism>
<comment type="caution">
    <text evidence="6">The sequence shown here is derived from an EMBL/GenBank/DDBJ whole genome shotgun (WGS) entry which is preliminary data.</text>
</comment>
<protein>
    <recommendedName>
        <fullName evidence="2">Homoserine O-acetyltransferase</fullName>
        <shortName evidence="2">HAT</shortName>
        <ecNumber evidence="2">2.3.1.31</ecNumber>
    </recommendedName>
    <alternativeName>
        <fullName evidence="2">Homoserine transacetylase</fullName>
        <shortName evidence="2">HTA</shortName>
    </alternativeName>
</protein>
<dbReference type="InterPro" id="IPR008220">
    <property type="entry name" value="HAT_MetX-like"/>
</dbReference>
<dbReference type="GO" id="GO:0009086">
    <property type="term" value="P:methionine biosynthetic process"/>
    <property type="evidence" value="ECO:0007669"/>
    <property type="project" value="UniProtKB-UniRule"/>
</dbReference>
<evidence type="ECO:0000313" key="7">
    <source>
        <dbReference type="Proteomes" id="UP000245166"/>
    </source>
</evidence>
<feature type="binding site" evidence="2">
    <location>
        <position position="264"/>
    </location>
    <ligand>
        <name>substrate</name>
    </ligand>
</feature>
<dbReference type="EC" id="2.3.1.31" evidence="2"/>
<evidence type="ECO:0000256" key="1">
    <source>
        <dbReference type="ARBA" id="ARBA00022679"/>
    </source>
</evidence>
<feature type="region of interest" description="Disordered" evidence="4">
    <location>
        <begin position="1"/>
        <end position="45"/>
    </location>
</feature>
<dbReference type="NCBIfam" id="TIGR01392">
    <property type="entry name" value="homoserO_Ac_trn"/>
    <property type="match status" value="1"/>
</dbReference>
<keyword evidence="7" id="KW-1185">Reference proteome</keyword>
<dbReference type="SUPFAM" id="SSF53474">
    <property type="entry name" value="alpha/beta-Hydrolases"/>
    <property type="match status" value="1"/>
</dbReference>
<comment type="similarity">
    <text evidence="2">Belongs to the AB hydrolase superfamily. MetX family.</text>
</comment>
<proteinExistence type="inferred from homology"/>
<dbReference type="Gene3D" id="3.40.50.1820">
    <property type="entry name" value="alpha/beta hydrolase"/>
    <property type="match status" value="1"/>
</dbReference>
<feature type="active site" evidence="2 3">
    <location>
        <position position="358"/>
    </location>
</feature>
<keyword evidence="2" id="KW-0486">Methionine biosynthesis</keyword>
<feature type="active site" evidence="2 3">
    <location>
        <position position="387"/>
    </location>
</feature>
<dbReference type="PANTHER" id="PTHR32268">
    <property type="entry name" value="HOMOSERINE O-ACETYLTRANSFERASE"/>
    <property type="match status" value="1"/>
</dbReference>
<keyword evidence="2" id="KW-0012">Acyltransferase</keyword>
<dbReference type="PANTHER" id="PTHR32268:SF11">
    <property type="entry name" value="HOMOSERINE O-ACETYLTRANSFERASE"/>
    <property type="match status" value="1"/>
</dbReference>
<reference evidence="6 7" key="1">
    <citation type="submission" date="2018-03" db="EMBL/GenBank/DDBJ databases">
        <title>Genome assembly of novel Miniimonas species PCH200.</title>
        <authorList>
            <person name="Thakur V."/>
            <person name="Kumar V."/>
            <person name="Singh D."/>
        </authorList>
    </citation>
    <scope>NUCLEOTIDE SEQUENCE [LARGE SCALE GENOMIC DNA]</scope>
    <source>
        <strain evidence="6 7">PCH200</strain>
    </source>
</reference>
<dbReference type="AlphaFoldDB" id="A0A2U1ZUG0"/>
<dbReference type="GO" id="GO:0005737">
    <property type="term" value="C:cytoplasm"/>
    <property type="evidence" value="ECO:0007669"/>
    <property type="project" value="UniProtKB-SubCell"/>
</dbReference>
<dbReference type="InterPro" id="IPR029058">
    <property type="entry name" value="AB_hydrolase_fold"/>
</dbReference>
<evidence type="ECO:0000256" key="2">
    <source>
        <dbReference type="HAMAP-Rule" id="MF_00296"/>
    </source>
</evidence>
<evidence type="ECO:0000313" key="6">
    <source>
        <dbReference type="EMBL" id="PWD50615.1"/>
    </source>
</evidence>
<gene>
    <name evidence="2" type="primary">metXA</name>
    <name evidence="6" type="ORF">C8046_08075</name>
</gene>
<dbReference type="UniPathway" id="UPA00051">
    <property type="reaction ID" value="UER00074"/>
</dbReference>
<name>A0A2U1ZUG0_9MICO</name>
<dbReference type="PIRSF" id="PIRSF000443">
    <property type="entry name" value="Homoser_Ac_trans"/>
    <property type="match status" value="1"/>
</dbReference>
<comment type="subunit">
    <text evidence="2">Homodimer.</text>
</comment>
<feature type="binding site" evidence="2">
    <location>
        <position position="388"/>
    </location>
    <ligand>
        <name>substrate</name>
    </ligand>
</feature>
<dbReference type="InterPro" id="IPR000073">
    <property type="entry name" value="AB_hydrolase_1"/>
</dbReference>
<comment type="subcellular location">
    <subcellularLocation>
        <location evidence="2">Cytoplasm</location>
    </subcellularLocation>
</comment>
<dbReference type="OrthoDB" id="9800754at2"/>
<evidence type="ECO:0000259" key="5">
    <source>
        <dbReference type="Pfam" id="PF00561"/>
    </source>
</evidence>
<feature type="active site" description="Nucleophile" evidence="2 3">
    <location>
        <position position="192"/>
    </location>
</feature>
<comment type="function">
    <text evidence="2">Transfers an acetyl group from acetyl-CoA to L-homoserine, forming acetyl-L-homoserine.</text>
</comment>